<evidence type="ECO:0000313" key="3">
    <source>
        <dbReference type="Proteomes" id="UP000242877"/>
    </source>
</evidence>
<evidence type="ECO:0000256" key="1">
    <source>
        <dbReference type="SAM" id="MobiDB-lite"/>
    </source>
</evidence>
<accession>A0A167W5C7</accession>
<name>A0A167W5C7_9EURO</name>
<feature type="region of interest" description="Disordered" evidence="1">
    <location>
        <begin position="122"/>
        <end position="149"/>
    </location>
</feature>
<dbReference type="PROSITE" id="PS51257">
    <property type="entry name" value="PROKAR_LIPOPROTEIN"/>
    <property type="match status" value="1"/>
</dbReference>
<reference evidence="2 3" key="1">
    <citation type="journal article" date="2016" name="Genome Biol. Evol.">
        <title>Divergent and convergent evolution of fungal pathogenicity.</title>
        <authorList>
            <person name="Shang Y."/>
            <person name="Xiao G."/>
            <person name="Zheng P."/>
            <person name="Cen K."/>
            <person name="Zhan S."/>
            <person name="Wang C."/>
        </authorList>
    </citation>
    <scope>NUCLEOTIDE SEQUENCE [LARGE SCALE GENOMIC DNA]</scope>
    <source>
        <strain evidence="2 3">ARSEF 7405</strain>
    </source>
</reference>
<dbReference type="Proteomes" id="UP000242877">
    <property type="component" value="Unassembled WGS sequence"/>
</dbReference>
<dbReference type="VEuPathDB" id="FungiDB:AAP_04994"/>
<gene>
    <name evidence="2" type="ORF">AAP_04994</name>
</gene>
<feature type="compositionally biased region" description="Acidic residues" evidence="1">
    <location>
        <begin position="132"/>
        <end position="149"/>
    </location>
</feature>
<dbReference type="OrthoDB" id="2534759at2759"/>
<protein>
    <submittedName>
        <fullName evidence="2">Uncharacterized protein</fullName>
    </submittedName>
</protein>
<feature type="compositionally biased region" description="Polar residues" evidence="1">
    <location>
        <begin position="15"/>
        <end position="35"/>
    </location>
</feature>
<dbReference type="AlphaFoldDB" id="A0A167W5C7"/>
<dbReference type="PANTHER" id="PTHR38702">
    <property type="entry name" value="CALPONIN-HOMOLOGY (CH) DOMAIN-CONTAINING PROTEIN"/>
    <property type="match status" value="1"/>
</dbReference>
<feature type="region of interest" description="Disordered" evidence="1">
    <location>
        <begin position="1"/>
        <end position="66"/>
    </location>
</feature>
<feature type="compositionally biased region" description="Low complexity" evidence="1">
    <location>
        <begin position="36"/>
        <end position="52"/>
    </location>
</feature>
<keyword evidence="3" id="KW-1185">Reference proteome</keyword>
<organism evidence="2 3">
    <name type="scientific">Ascosphaera apis ARSEF 7405</name>
    <dbReference type="NCBI Taxonomy" id="392613"/>
    <lineage>
        <taxon>Eukaryota</taxon>
        <taxon>Fungi</taxon>
        <taxon>Dikarya</taxon>
        <taxon>Ascomycota</taxon>
        <taxon>Pezizomycotina</taxon>
        <taxon>Eurotiomycetes</taxon>
        <taxon>Eurotiomycetidae</taxon>
        <taxon>Onygenales</taxon>
        <taxon>Ascosphaeraceae</taxon>
        <taxon>Ascosphaera</taxon>
    </lineage>
</organism>
<sequence length="525" mass="59539">MATETRSTPARDFSPTPSLSPTPAISSCPSPDRTFSSVSSVSNKSSTSNSSSSRRRGYVRPQGATFAESARHRESVMCLGSIAHLQHYFARTGLLDGKGGRSKAYKKKDPNALNMPRLFSSASQDSDIVESPVDESGFDDDWDLSDEEMLPPTVSTYSRRERRIPPPPDVEVLRLDLQASLDEAEREIVADTKVTPESHPEQSTSSELKIPKHRAPANDMNGIQYDHLDDSDVSEAFPEAPTMSMYEIHGIQCLNLITGAIACARTYYTSHDHPERLKMISPERKIRKDLLNVLDILRCWASRDFDGGLRDNERAVLLDWIQSARDMVEKDRMLEEQEHLRRKNLAWANGDWSGREREREHAFLSYLETTGQPLPPWTPVGQDTPAESGLPTPFLSRVRDGRDLVRFHNEAVRQSKRRFGEIKSYHQDIGKPYRQTENLLFFVKASEIRWETKLDVDVSSIVNDTGPEAWRKFDEALMTWCRVVREELVRDWGEMEVEKKKAKARVSLGPDTLASLMSEGFELPQ</sequence>
<proteinExistence type="predicted"/>
<dbReference type="PANTHER" id="PTHR38702:SF1">
    <property type="entry name" value="CALPONIN-HOMOLOGY (CH) DOMAIN-CONTAINING PROTEIN"/>
    <property type="match status" value="1"/>
</dbReference>
<dbReference type="EMBL" id="AZGZ01000026">
    <property type="protein sequence ID" value="KZZ88422.1"/>
    <property type="molecule type" value="Genomic_DNA"/>
</dbReference>
<evidence type="ECO:0000313" key="2">
    <source>
        <dbReference type="EMBL" id="KZZ88422.1"/>
    </source>
</evidence>
<comment type="caution">
    <text evidence="2">The sequence shown here is derived from an EMBL/GenBank/DDBJ whole genome shotgun (WGS) entry which is preliminary data.</text>
</comment>